<evidence type="ECO:0000313" key="3">
    <source>
        <dbReference type="EMBL" id="KAK0422374.1"/>
    </source>
</evidence>
<evidence type="ECO:0000256" key="1">
    <source>
        <dbReference type="PROSITE-ProRule" id="PRU00259"/>
    </source>
</evidence>
<feature type="region of interest" description="Disordered" evidence="2">
    <location>
        <begin position="786"/>
        <end position="805"/>
    </location>
</feature>
<gene>
    <name evidence="3" type="ORF">QR680_007532</name>
</gene>
<organism evidence="3 4">
    <name type="scientific">Steinernema hermaphroditum</name>
    <dbReference type="NCBI Taxonomy" id="289476"/>
    <lineage>
        <taxon>Eukaryota</taxon>
        <taxon>Metazoa</taxon>
        <taxon>Ecdysozoa</taxon>
        <taxon>Nematoda</taxon>
        <taxon>Chromadorea</taxon>
        <taxon>Rhabditida</taxon>
        <taxon>Tylenchina</taxon>
        <taxon>Panagrolaimomorpha</taxon>
        <taxon>Strongyloidoidea</taxon>
        <taxon>Steinernematidae</taxon>
        <taxon>Steinernema</taxon>
    </lineage>
</organism>
<reference evidence="3" key="1">
    <citation type="submission" date="2023-06" db="EMBL/GenBank/DDBJ databases">
        <title>Genomic analysis of the entomopathogenic nematode Steinernema hermaphroditum.</title>
        <authorList>
            <person name="Schwarz E.M."/>
            <person name="Heppert J.K."/>
            <person name="Baniya A."/>
            <person name="Schwartz H.T."/>
            <person name="Tan C.-H."/>
            <person name="Antoshechkin I."/>
            <person name="Sternberg P.W."/>
            <person name="Goodrich-Blair H."/>
            <person name="Dillman A.R."/>
        </authorList>
    </citation>
    <scope>NUCLEOTIDE SEQUENCE</scope>
    <source>
        <strain evidence="3">PS9179</strain>
        <tissue evidence="3">Whole animal</tissue>
    </source>
</reference>
<accession>A0AA39M6J5</accession>
<evidence type="ECO:0000256" key="2">
    <source>
        <dbReference type="SAM" id="MobiDB-lite"/>
    </source>
</evidence>
<proteinExistence type="predicted"/>
<dbReference type="SMART" id="SM00185">
    <property type="entry name" value="ARM"/>
    <property type="match status" value="3"/>
</dbReference>
<dbReference type="InterPro" id="IPR011989">
    <property type="entry name" value="ARM-like"/>
</dbReference>
<dbReference type="Gene3D" id="1.25.10.10">
    <property type="entry name" value="Leucine-rich Repeat Variant"/>
    <property type="match status" value="1"/>
</dbReference>
<dbReference type="EMBL" id="JAUCMV010000001">
    <property type="protein sequence ID" value="KAK0422374.1"/>
    <property type="molecule type" value="Genomic_DNA"/>
</dbReference>
<evidence type="ECO:0000313" key="4">
    <source>
        <dbReference type="Proteomes" id="UP001175271"/>
    </source>
</evidence>
<feature type="repeat" description="ARM" evidence="1">
    <location>
        <begin position="652"/>
        <end position="680"/>
    </location>
</feature>
<dbReference type="Proteomes" id="UP001175271">
    <property type="component" value="Unassembled WGS sequence"/>
</dbReference>
<dbReference type="SUPFAM" id="SSF48371">
    <property type="entry name" value="ARM repeat"/>
    <property type="match status" value="1"/>
</dbReference>
<protein>
    <submittedName>
        <fullName evidence="3">Uncharacterized protein</fullName>
    </submittedName>
</protein>
<dbReference type="InterPro" id="IPR016024">
    <property type="entry name" value="ARM-type_fold"/>
</dbReference>
<feature type="region of interest" description="Disordered" evidence="2">
    <location>
        <begin position="441"/>
        <end position="465"/>
    </location>
</feature>
<dbReference type="AlphaFoldDB" id="A0AA39M6J5"/>
<comment type="caution">
    <text evidence="3">The sequence shown here is derived from an EMBL/GenBank/DDBJ whole genome shotgun (WGS) entry which is preliminary data.</text>
</comment>
<dbReference type="Pfam" id="PF00514">
    <property type="entry name" value="Arm"/>
    <property type="match status" value="1"/>
</dbReference>
<feature type="compositionally biased region" description="Basic residues" evidence="2">
    <location>
        <begin position="792"/>
        <end position="803"/>
    </location>
</feature>
<name>A0AA39M6J5_9BILA</name>
<keyword evidence="4" id="KW-1185">Reference proteome</keyword>
<dbReference type="PROSITE" id="PS50176">
    <property type="entry name" value="ARM_REPEAT"/>
    <property type="match status" value="1"/>
</dbReference>
<sequence length="929" mass="106549">MKAEEEGKGFADLDITRRIVFGADHSQTFNKAITDVKLVEKYKNRLFKEKVCTEYGVFKESGVFNNKVTFFADFFVKTSEADSEYIKTYCAVTLLPSGVQEADELRTSCNAIYRVHVRPLNRCPPTLPFLSPYFTFLYVLTPVRATHWKIPEIYNFSAIRTVYEKMQTVMDFEKDNIYFPKVYGYLDNGVEKMLILNYTLSPEETTFIKGNKITQHLRFFTTGIPVQNTFSVGRQILRIVRKMMDFGYATPLHLNMFTHMTHAPVYRSMLFLRPGWRTTPPQKKKEEEAAFKFKGFVSLDPTASLYAPLSLHLDEPTIVTYMHMIESAIYVILRVLSHLPWVDGKNECYKKSLLMEQCSDEVIKRTEGGILSCEQDVVKRICVELVSVFRKSRELKREPVDIIERLIQILENGERITHENAVKYYENFVSVDKNWTDSFKRKADQADEDDEEESQPLLMSSDPKDHGMADAYNQVYSLVKTIRRIDEDYDDDVVLTLLEQLGTFSSNADFRSLLLQSDVTLSLMKIFVARGQRSTGIAKIVAKSLMNLTFANFNNKLMICRRQEFLDEVKMAMERSDKSVCLQLSRLIGNLAYDENKLLSAPLRDFIPTLCSLMERAFNKNWKRLLVSTIGTLWNLSSHSSANKEAICDHSGAVQLLISVLNEKETELVKNATGVLHYISDQFVLNYFAHKDVIETFDLIPQLTSILLSLRSPRTVLNALAILANLTKCEAYRNMITSNENIFFRLQKLRYASDRAICKASAKLLGKISLQEGPSTPINASFKHVITSTPRSRNRRSRVKREKKLSVAGRTQSVTTLKSNSDNTLSGDTPDLAEISELYSKINKERKPGRAVDKSYGDFEDSNCVRVMEEEVRRCLDTSDQTVVTIVPNQKAVTSDYVSLSDFDEPSAKNVKPKKSPKRFFRRLFRFKF</sequence>
<dbReference type="InterPro" id="IPR000225">
    <property type="entry name" value="Armadillo"/>
</dbReference>